<proteinExistence type="predicted"/>
<dbReference type="EMBL" id="DVFN01000109">
    <property type="protein sequence ID" value="HIQ70180.1"/>
    <property type="molecule type" value="Genomic_DNA"/>
</dbReference>
<name>A0A9D0Z799_9FIRM</name>
<dbReference type="InterPro" id="IPR029058">
    <property type="entry name" value="AB_hydrolase_fold"/>
</dbReference>
<dbReference type="Gene3D" id="3.40.50.1820">
    <property type="entry name" value="alpha/beta hydrolase"/>
    <property type="match status" value="1"/>
</dbReference>
<dbReference type="InterPro" id="IPR022742">
    <property type="entry name" value="Hydrolase_4"/>
</dbReference>
<dbReference type="Proteomes" id="UP000886874">
    <property type="component" value="Unassembled WGS sequence"/>
</dbReference>
<reference evidence="2" key="1">
    <citation type="submission" date="2020-10" db="EMBL/GenBank/DDBJ databases">
        <authorList>
            <person name="Gilroy R."/>
        </authorList>
    </citation>
    <scope>NUCLEOTIDE SEQUENCE</scope>
    <source>
        <strain evidence="2">ChiSjej2B20-13462</strain>
    </source>
</reference>
<dbReference type="PANTHER" id="PTHR11614">
    <property type="entry name" value="PHOSPHOLIPASE-RELATED"/>
    <property type="match status" value="1"/>
</dbReference>
<protein>
    <submittedName>
        <fullName evidence="2">Lysophospholipase</fullName>
    </submittedName>
</protein>
<comment type="caution">
    <text evidence="2">The sequence shown here is derived from an EMBL/GenBank/DDBJ whole genome shotgun (WGS) entry which is preliminary data.</text>
</comment>
<dbReference type="AlphaFoldDB" id="A0A9D0Z799"/>
<dbReference type="Pfam" id="PF12146">
    <property type="entry name" value="Hydrolase_4"/>
    <property type="match status" value="1"/>
</dbReference>
<organism evidence="2 3">
    <name type="scientific">Candidatus Avoscillospira stercorigallinarum</name>
    <dbReference type="NCBI Taxonomy" id="2840708"/>
    <lineage>
        <taxon>Bacteria</taxon>
        <taxon>Bacillati</taxon>
        <taxon>Bacillota</taxon>
        <taxon>Clostridia</taxon>
        <taxon>Eubacteriales</taxon>
        <taxon>Oscillospiraceae</taxon>
        <taxon>Oscillospiraceae incertae sedis</taxon>
        <taxon>Candidatus Avoscillospira</taxon>
    </lineage>
</organism>
<reference evidence="2" key="2">
    <citation type="journal article" date="2021" name="PeerJ">
        <title>Extensive microbial diversity within the chicken gut microbiome revealed by metagenomics and culture.</title>
        <authorList>
            <person name="Gilroy R."/>
            <person name="Ravi A."/>
            <person name="Getino M."/>
            <person name="Pursley I."/>
            <person name="Horton D.L."/>
            <person name="Alikhan N.F."/>
            <person name="Baker D."/>
            <person name="Gharbi K."/>
            <person name="Hall N."/>
            <person name="Watson M."/>
            <person name="Adriaenssens E.M."/>
            <person name="Foster-Nyarko E."/>
            <person name="Jarju S."/>
            <person name="Secka A."/>
            <person name="Antonio M."/>
            <person name="Oren A."/>
            <person name="Chaudhuri R.R."/>
            <person name="La Ragione R."/>
            <person name="Hildebrand F."/>
            <person name="Pallen M.J."/>
        </authorList>
    </citation>
    <scope>NUCLEOTIDE SEQUENCE</scope>
    <source>
        <strain evidence="2">ChiSjej2B20-13462</strain>
    </source>
</reference>
<feature type="domain" description="Serine aminopeptidase S33" evidence="1">
    <location>
        <begin position="24"/>
        <end position="285"/>
    </location>
</feature>
<evidence type="ECO:0000259" key="1">
    <source>
        <dbReference type="Pfam" id="PF12146"/>
    </source>
</evidence>
<accession>A0A9D0Z799</accession>
<evidence type="ECO:0000313" key="3">
    <source>
        <dbReference type="Proteomes" id="UP000886874"/>
    </source>
</evidence>
<dbReference type="InterPro" id="IPR051044">
    <property type="entry name" value="MAG_DAG_Lipase"/>
</dbReference>
<evidence type="ECO:0000313" key="2">
    <source>
        <dbReference type="EMBL" id="HIQ70180.1"/>
    </source>
</evidence>
<gene>
    <name evidence="2" type="ORF">IAA67_07625</name>
</gene>
<sequence length="302" mass="33602">MREFFLQHGQTEFLHCCQWEPACQPIGVVQLVHGVAEHIARYDGFARFLADRGYVVVGEDHPGHGKSVPTGEAMGYLAGGWEAAVRGVHQLYVKTRGAFPDLPYFILGHSMGSFLMRTYLYTFHDDLAGVILSGTGWQNPAILTAGRVLCRTEALHLGERQTSRLLQKLAFGAYNAAFAPNRTAFDWISSDPAAVDQYVADPFCGFDPTIQLYGEMFRGMANNQKAENLSRMQKQLPVLFLSGALDPVGSQGKGVQKTAEAFRRAGMEDVTVKLYEGMRHEPLNEVGREQVYGDILAWLQRR</sequence>
<dbReference type="SUPFAM" id="SSF53474">
    <property type="entry name" value="alpha/beta-Hydrolases"/>
    <property type="match status" value="1"/>
</dbReference>